<dbReference type="SUPFAM" id="SSF75217">
    <property type="entry name" value="alpha/beta knot"/>
    <property type="match status" value="1"/>
</dbReference>
<evidence type="ECO:0000256" key="4">
    <source>
        <dbReference type="ARBA" id="ARBA00022490"/>
    </source>
</evidence>
<feature type="compositionally biased region" description="Basic and acidic residues" evidence="11">
    <location>
        <begin position="397"/>
        <end position="408"/>
    </location>
</feature>
<evidence type="ECO:0000256" key="11">
    <source>
        <dbReference type="SAM" id="MobiDB-lite"/>
    </source>
</evidence>
<dbReference type="GO" id="GO:0005737">
    <property type="term" value="C:cytoplasm"/>
    <property type="evidence" value="ECO:0007669"/>
    <property type="project" value="UniProtKB-SubCell"/>
</dbReference>
<dbReference type="PANTHER" id="PTHR30027:SF3">
    <property type="entry name" value="16S RRNA (URACIL(1498)-N(3))-METHYLTRANSFERASE"/>
    <property type="match status" value="1"/>
</dbReference>
<keyword evidence="14" id="KW-1185">Reference proteome</keyword>
<sequence>MNLILLHKEDLIMKENEAFAILKGLEHTHCQQVLKLKVGSRVKVGVTGAATGEAEVVACRPQQTELKLLSRIDLTPAKAPWEHVEFDLLLAMPRPKVLERMLQLCAVVGVRRVFLVCAGRTEKGFLCSSRLAVENIREQFKLGLEQGMLTQPPELHAFASWEGFMAALAAAEEAAAAPTAEAEAATQLPTSAKEHSVWLHYLLPPLRLVAHPHAEPTLPQLLLRPFSSSTSSSQLQQQQQQQQQQERASVLLAVGPEGGWIPPEMNLLQQQLRFLPFRLTDKVLKCETALTACLTQLTMCYEDPMFLPLLRSPGEVYAAAAAAAAAAAGTANDATAAAATGNGEDQTETQKREAHKRQGGREVVRAIGGFLMTFPQRYETRKNAAEKQPERQQQQRQQREQQEQQEHV</sequence>
<comment type="function">
    <text evidence="9">Specifically methylates the N3 position of the uracil ring of uridine 1498 (m3U1498) in 16S rRNA. Acts on the fully assembled 30S ribosomal subunit.</text>
</comment>
<feature type="domain" description="Ribosomal RNA small subunit methyltransferase E methyltransferase" evidence="12">
    <location>
        <begin position="84"/>
        <end position="190"/>
    </location>
</feature>
<dbReference type="AlphaFoldDB" id="U6KJ51"/>
<evidence type="ECO:0000256" key="3">
    <source>
        <dbReference type="ARBA" id="ARBA00012328"/>
    </source>
</evidence>
<evidence type="ECO:0000256" key="9">
    <source>
        <dbReference type="ARBA" id="ARBA00025699"/>
    </source>
</evidence>
<keyword evidence="8" id="KW-0949">S-adenosyl-L-methionine</keyword>
<feature type="region of interest" description="Disordered" evidence="11">
    <location>
        <begin position="337"/>
        <end position="360"/>
    </location>
</feature>
<dbReference type="RefSeq" id="XP_013228782.1">
    <property type="nucleotide sequence ID" value="XM_013373328.1"/>
</dbReference>
<dbReference type="GeneID" id="25249746"/>
<dbReference type="Proteomes" id="UP000030747">
    <property type="component" value="Unassembled WGS sequence"/>
</dbReference>
<dbReference type="OMA" id="WIPSEME"/>
<evidence type="ECO:0000256" key="1">
    <source>
        <dbReference type="ARBA" id="ARBA00004496"/>
    </source>
</evidence>
<dbReference type="GO" id="GO:0070042">
    <property type="term" value="F:rRNA (uridine-N3-)-methyltransferase activity"/>
    <property type="evidence" value="ECO:0007669"/>
    <property type="project" value="TreeGrafter"/>
</dbReference>
<evidence type="ECO:0000313" key="13">
    <source>
        <dbReference type="EMBL" id="CDJ37944.1"/>
    </source>
</evidence>
<proteinExistence type="inferred from homology"/>
<dbReference type="CDD" id="cd18084">
    <property type="entry name" value="RsmE-like"/>
    <property type="match status" value="1"/>
</dbReference>
<gene>
    <name evidence="13" type="ORF">ETH_00002665</name>
</gene>
<reference evidence="13" key="1">
    <citation type="submission" date="2013-10" db="EMBL/GenBank/DDBJ databases">
        <title>Genomic analysis of the causative agents of coccidiosis in chickens.</title>
        <authorList>
            <person name="Reid A.J."/>
            <person name="Blake D."/>
            <person name="Billington K."/>
            <person name="Browne H."/>
            <person name="Dunn M."/>
            <person name="Hung S."/>
            <person name="Kawahara F."/>
            <person name="Miranda-Saavedra D."/>
            <person name="Mourier T."/>
            <person name="Nagra H."/>
            <person name="Otto T.D."/>
            <person name="Rawlings N."/>
            <person name="Sanchez A."/>
            <person name="Sanders M."/>
            <person name="Subramaniam C."/>
            <person name="Tay Y."/>
            <person name="Dear P."/>
            <person name="Doerig C."/>
            <person name="Gruber A."/>
            <person name="Parkinson J."/>
            <person name="Shirley M."/>
            <person name="Wan K.L."/>
            <person name="Berriman M."/>
            <person name="Tomley F."/>
            <person name="Pain A."/>
        </authorList>
    </citation>
    <scope>NUCLEOTIDE SEQUENCE [LARGE SCALE GENOMIC DNA]</scope>
    <source>
        <strain evidence="13">Houghton</strain>
    </source>
</reference>
<keyword evidence="6 13" id="KW-0489">Methyltransferase</keyword>
<organism evidence="13 14">
    <name type="scientific">Eimeria tenella</name>
    <name type="common">Coccidian parasite</name>
    <dbReference type="NCBI Taxonomy" id="5802"/>
    <lineage>
        <taxon>Eukaryota</taxon>
        <taxon>Sar</taxon>
        <taxon>Alveolata</taxon>
        <taxon>Apicomplexa</taxon>
        <taxon>Conoidasida</taxon>
        <taxon>Coccidia</taxon>
        <taxon>Eucoccidiorida</taxon>
        <taxon>Eimeriorina</taxon>
        <taxon>Eimeriidae</taxon>
        <taxon>Eimeria</taxon>
    </lineage>
</organism>
<dbReference type="InterPro" id="IPR029028">
    <property type="entry name" value="Alpha/beta_knot_MTases"/>
</dbReference>
<name>U6KJ51_EIMTE</name>
<evidence type="ECO:0000313" key="14">
    <source>
        <dbReference type="Proteomes" id="UP000030747"/>
    </source>
</evidence>
<evidence type="ECO:0000256" key="10">
    <source>
        <dbReference type="ARBA" id="ARBA00047944"/>
    </source>
</evidence>
<evidence type="ECO:0000256" key="8">
    <source>
        <dbReference type="ARBA" id="ARBA00022691"/>
    </source>
</evidence>
<evidence type="ECO:0000259" key="12">
    <source>
        <dbReference type="Pfam" id="PF04452"/>
    </source>
</evidence>
<protein>
    <recommendedName>
        <fullName evidence="3">16S rRNA (uracil(1498)-N(3))-methyltransferase</fullName>
        <ecNumber evidence="3">2.1.1.193</ecNumber>
    </recommendedName>
</protein>
<feature type="domain" description="Ribosomal RNA small subunit methyltransferase E methyltransferase" evidence="12">
    <location>
        <begin position="236"/>
        <end position="296"/>
    </location>
</feature>
<keyword evidence="7 13" id="KW-0808">Transferase</keyword>
<dbReference type="PANTHER" id="PTHR30027">
    <property type="entry name" value="RIBOSOMAL RNA SMALL SUBUNIT METHYLTRANSFERASE E"/>
    <property type="match status" value="1"/>
</dbReference>
<dbReference type="EC" id="2.1.1.193" evidence="3"/>
<feature type="compositionally biased region" description="Basic and acidic residues" evidence="11">
    <location>
        <begin position="378"/>
        <end position="390"/>
    </location>
</feature>
<comment type="subcellular location">
    <subcellularLocation>
        <location evidence="1">Cytoplasm</location>
    </subcellularLocation>
</comment>
<dbReference type="Pfam" id="PF04452">
    <property type="entry name" value="Methyltrans_RNA"/>
    <property type="match status" value="2"/>
</dbReference>
<dbReference type="VEuPathDB" id="ToxoDB:ETH2_1480000"/>
<keyword evidence="5" id="KW-0698">rRNA processing</keyword>
<evidence type="ECO:0000256" key="6">
    <source>
        <dbReference type="ARBA" id="ARBA00022603"/>
    </source>
</evidence>
<dbReference type="Gene3D" id="3.40.1280.10">
    <property type="match status" value="1"/>
</dbReference>
<dbReference type="GO" id="GO:0070475">
    <property type="term" value="P:rRNA base methylation"/>
    <property type="evidence" value="ECO:0007669"/>
    <property type="project" value="TreeGrafter"/>
</dbReference>
<evidence type="ECO:0000256" key="5">
    <source>
        <dbReference type="ARBA" id="ARBA00022552"/>
    </source>
</evidence>
<accession>U6KJ51</accession>
<dbReference type="VEuPathDB" id="ToxoDB:ETH_00002665"/>
<evidence type="ECO:0000256" key="7">
    <source>
        <dbReference type="ARBA" id="ARBA00022679"/>
    </source>
</evidence>
<dbReference type="InterPro" id="IPR029026">
    <property type="entry name" value="tRNA_m1G_MTases_N"/>
</dbReference>
<keyword evidence="4" id="KW-0963">Cytoplasm</keyword>
<comment type="similarity">
    <text evidence="2">Belongs to the RNA methyltransferase RsmE family.</text>
</comment>
<comment type="catalytic activity">
    <reaction evidence="10">
        <text>uridine(1498) in 16S rRNA + S-adenosyl-L-methionine = N(3)-methyluridine(1498) in 16S rRNA + S-adenosyl-L-homocysteine + H(+)</text>
        <dbReference type="Rhea" id="RHEA:42920"/>
        <dbReference type="Rhea" id="RHEA-COMP:10283"/>
        <dbReference type="Rhea" id="RHEA-COMP:10284"/>
        <dbReference type="ChEBI" id="CHEBI:15378"/>
        <dbReference type="ChEBI" id="CHEBI:57856"/>
        <dbReference type="ChEBI" id="CHEBI:59789"/>
        <dbReference type="ChEBI" id="CHEBI:65315"/>
        <dbReference type="ChEBI" id="CHEBI:74502"/>
        <dbReference type="EC" id="2.1.1.193"/>
    </reaction>
</comment>
<feature type="region of interest" description="Disordered" evidence="11">
    <location>
        <begin position="378"/>
        <end position="408"/>
    </location>
</feature>
<dbReference type="InterPro" id="IPR006700">
    <property type="entry name" value="RsmE"/>
</dbReference>
<dbReference type="OrthoDB" id="2021042at2759"/>
<reference evidence="13" key="2">
    <citation type="submission" date="2013-10" db="EMBL/GenBank/DDBJ databases">
        <authorList>
            <person name="Aslett M."/>
        </authorList>
    </citation>
    <scope>NUCLEOTIDE SEQUENCE [LARGE SCALE GENOMIC DNA]</scope>
    <source>
        <strain evidence="13">Houghton</strain>
    </source>
</reference>
<dbReference type="EMBL" id="HG673797">
    <property type="protein sequence ID" value="CDJ37944.1"/>
    <property type="molecule type" value="Genomic_DNA"/>
</dbReference>
<dbReference type="InterPro" id="IPR046886">
    <property type="entry name" value="RsmE_MTase_dom"/>
</dbReference>
<evidence type="ECO:0000256" key="2">
    <source>
        <dbReference type="ARBA" id="ARBA00005528"/>
    </source>
</evidence>